<geneLocation type="plasmid" evidence="5">
    <name>pZYJ04</name>
</geneLocation>
<dbReference type="PANTHER" id="PTHR30576:SF0">
    <property type="entry name" value="UNDECAPRENYL-PHOSPHATE N-ACETYLGALACTOSAMINYL 1-PHOSPHATE TRANSFERASE-RELATED"/>
    <property type="match status" value="1"/>
</dbReference>
<evidence type="ECO:0000259" key="4">
    <source>
        <dbReference type="Pfam" id="PF02397"/>
    </source>
</evidence>
<comment type="similarity">
    <text evidence="1">Belongs to the bacterial sugar transferase family.</text>
</comment>
<dbReference type="InterPro" id="IPR003362">
    <property type="entry name" value="Bact_transf"/>
</dbReference>
<dbReference type="Pfam" id="PF02397">
    <property type="entry name" value="Bac_transf"/>
    <property type="match status" value="1"/>
</dbReference>
<gene>
    <name evidence="5" type="ORF">ABM428_17425</name>
</gene>
<keyword evidence="3" id="KW-1133">Transmembrane helix</keyword>
<dbReference type="RefSeq" id="WP_353628713.1">
    <property type="nucleotide sequence ID" value="NZ_CP159197.1"/>
</dbReference>
<proteinExistence type="inferred from homology"/>
<keyword evidence="3" id="KW-0812">Transmembrane</keyword>
<feature type="transmembrane region" description="Helical" evidence="3">
    <location>
        <begin position="7"/>
        <end position="30"/>
    </location>
</feature>
<dbReference type="PANTHER" id="PTHR30576">
    <property type="entry name" value="COLANIC BIOSYNTHESIS UDP-GLUCOSE LIPID CARRIER TRANSFERASE"/>
    <property type="match status" value="1"/>
</dbReference>
<dbReference type="KEGG" id="suly:ABM428_17425"/>
<dbReference type="AlphaFoldDB" id="A0AAU8C8C8"/>
<dbReference type="EMBL" id="CP159197">
    <property type="protein sequence ID" value="XCF12304.1"/>
    <property type="molecule type" value="Genomic_DNA"/>
</dbReference>
<keyword evidence="2" id="KW-0270">Exopolysaccharide synthesis</keyword>
<name>A0AAU8C8C8_9RHOB</name>
<evidence type="ECO:0000256" key="3">
    <source>
        <dbReference type="SAM" id="Phobius"/>
    </source>
</evidence>
<dbReference type="EC" id="2.7.8.-" evidence="5"/>
<evidence type="ECO:0000256" key="1">
    <source>
        <dbReference type="ARBA" id="ARBA00006464"/>
    </source>
</evidence>
<keyword evidence="3" id="KW-0472">Membrane</keyword>
<dbReference type="GO" id="GO:0016780">
    <property type="term" value="F:phosphotransferase activity, for other substituted phosphate groups"/>
    <property type="evidence" value="ECO:0007669"/>
    <property type="project" value="TreeGrafter"/>
</dbReference>
<accession>A0AAU8C8C8</accession>
<feature type="domain" description="Bacterial sugar transferase" evidence="4">
    <location>
        <begin position="3"/>
        <end position="195"/>
    </location>
</feature>
<evidence type="ECO:0000256" key="2">
    <source>
        <dbReference type="ARBA" id="ARBA00023169"/>
    </source>
</evidence>
<sequence length="201" mass="22425">MIRLFDILFALLMLAAAGLPMLLIAVAIVLHDGFPVIFRQTRVGRGGDPFTIFKFRSMRKSGPESSSGEIVGQSLADKQKARAAFQTTQVGDERITPVGRVIRKTHLDELPQIFNVLRGDMSVVGVRPDTPAQEVDYDPAYWQTRHIYRPGITGPAQVGHTSGGIPQRCFHELTWLEGRSVKLYLLLLLRTVVKVGRRNSF</sequence>
<protein>
    <submittedName>
        <fullName evidence="5">Sugar transferase</fullName>
        <ecNumber evidence="5">2.7.8.-</ecNumber>
    </submittedName>
</protein>
<keyword evidence="5" id="KW-0614">Plasmid</keyword>
<organism evidence="5">
    <name type="scientific">Sulfitobacter sp. TCYB15</name>
    <dbReference type="NCBI Taxonomy" id="3229275"/>
    <lineage>
        <taxon>Bacteria</taxon>
        <taxon>Pseudomonadati</taxon>
        <taxon>Pseudomonadota</taxon>
        <taxon>Alphaproteobacteria</taxon>
        <taxon>Rhodobacterales</taxon>
        <taxon>Roseobacteraceae</taxon>
        <taxon>Sulfitobacter</taxon>
    </lineage>
</organism>
<evidence type="ECO:0000313" key="5">
    <source>
        <dbReference type="EMBL" id="XCF12304.1"/>
    </source>
</evidence>
<dbReference type="GO" id="GO:0000271">
    <property type="term" value="P:polysaccharide biosynthetic process"/>
    <property type="evidence" value="ECO:0007669"/>
    <property type="project" value="UniProtKB-KW"/>
</dbReference>
<reference evidence="5" key="1">
    <citation type="journal article" date="2020" name="Int. J. Syst. Evol. Microbiol.">
        <title>Notification of changes in taxonomic opinion previously published outside the IJSEM.</title>
        <authorList>
            <person name="Oren A."/>
            <person name="Garrity G."/>
        </authorList>
    </citation>
    <scope>NUCLEOTIDE SEQUENCE</scope>
    <source>
        <strain evidence="5">TCYB15</strain>
    </source>
</reference>
<keyword evidence="5" id="KW-0808">Transferase</keyword>
<reference evidence="5" key="2">
    <citation type="submission" date="2024-06" db="EMBL/GenBank/DDBJ databases">
        <authorList>
            <person name="Deng Y."/>
        </authorList>
    </citation>
    <scope>NUCLEOTIDE SEQUENCE</scope>
    <source>
        <strain evidence="5">TCYB15</strain>
        <plasmid evidence="5">pZYJ04</plasmid>
    </source>
</reference>